<keyword evidence="1" id="KW-0378">Hydrolase</keyword>
<protein>
    <submittedName>
        <fullName evidence="1">Probable ATP-dependent RNA helicase DDX43</fullName>
    </submittedName>
</protein>
<evidence type="ECO:0000313" key="1">
    <source>
        <dbReference type="EMBL" id="CAB4002651.1"/>
    </source>
</evidence>
<dbReference type="PROSITE" id="PS51195">
    <property type="entry name" value="Q_MOTIF"/>
    <property type="match status" value="1"/>
</dbReference>
<dbReference type="Proteomes" id="UP001152795">
    <property type="component" value="Unassembled WGS sequence"/>
</dbReference>
<reference evidence="1" key="1">
    <citation type="submission" date="2020-04" db="EMBL/GenBank/DDBJ databases">
        <authorList>
            <person name="Alioto T."/>
            <person name="Alioto T."/>
            <person name="Gomez Garrido J."/>
        </authorList>
    </citation>
    <scope>NUCLEOTIDE SEQUENCE</scope>
    <source>
        <strain evidence="1">A484AB</strain>
    </source>
</reference>
<dbReference type="PROSITE" id="PS51192">
    <property type="entry name" value="HELICASE_ATP_BIND_1"/>
    <property type="match status" value="1"/>
</dbReference>
<organism evidence="1 2">
    <name type="scientific">Paramuricea clavata</name>
    <name type="common">Red gorgonian</name>
    <name type="synonym">Violescent sea-whip</name>
    <dbReference type="NCBI Taxonomy" id="317549"/>
    <lineage>
        <taxon>Eukaryota</taxon>
        <taxon>Metazoa</taxon>
        <taxon>Cnidaria</taxon>
        <taxon>Anthozoa</taxon>
        <taxon>Octocorallia</taxon>
        <taxon>Malacalcyonacea</taxon>
        <taxon>Plexauridae</taxon>
        <taxon>Paramuricea</taxon>
    </lineage>
</organism>
<keyword evidence="1" id="KW-0347">Helicase</keyword>
<sequence>MIDEIISPQDLSIKMEETTLKTEETPFVPRIDWGELRANRLANQAKKWEGLPTITKMFYEECEAVKRRSDEEVEKFRAESNNISVQNVGEDVEERDIPKPVMTFDQAFKNYPDILNELKRVGFKKPTPIQCQSWPVLLSGLNLIGIAQTGTGKTLAFLLPALIHVNGQVRSAATPEGPNVLVLSPTRELALQLEAEVNKLHYKGIRRYALQQGSFAHEIYNK</sequence>
<dbReference type="AlphaFoldDB" id="A0A6S7I812"/>
<dbReference type="InterPro" id="IPR014014">
    <property type="entry name" value="RNA_helicase_DEAD_Q_motif"/>
</dbReference>
<evidence type="ECO:0000313" key="2">
    <source>
        <dbReference type="Proteomes" id="UP001152795"/>
    </source>
</evidence>
<gene>
    <name evidence="1" type="ORF">PACLA_8A053255</name>
</gene>
<dbReference type="InterPro" id="IPR011545">
    <property type="entry name" value="DEAD/DEAH_box_helicase_dom"/>
</dbReference>
<dbReference type="InterPro" id="IPR014001">
    <property type="entry name" value="Helicase_ATP-bd"/>
</dbReference>
<keyword evidence="1" id="KW-0067">ATP-binding</keyword>
<dbReference type="SUPFAM" id="SSF52540">
    <property type="entry name" value="P-loop containing nucleoside triphosphate hydrolases"/>
    <property type="match status" value="1"/>
</dbReference>
<dbReference type="GO" id="GO:0005524">
    <property type="term" value="F:ATP binding"/>
    <property type="evidence" value="ECO:0007669"/>
    <property type="project" value="InterPro"/>
</dbReference>
<keyword evidence="2" id="KW-1185">Reference proteome</keyword>
<dbReference type="Pfam" id="PF00270">
    <property type="entry name" value="DEAD"/>
    <property type="match status" value="1"/>
</dbReference>
<keyword evidence="1" id="KW-0547">Nucleotide-binding</keyword>
<comment type="caution">
    <text evidence="1">The sequence shown here is derived from an EMBL/GenBank/DDBJ whole genome shotgun (WGS) entry which is preliminary data.</text>
</comment>
<dbReference type="Gene3D" id="3.40.50.300">
    <property type="entry name" value="P-loop containing nucleotide triphosphate hydrolases"/>
    <property type="match status" value="1"/>
</dbReference>
<proteinExistence type="predicted"/>
<name>A0A6S7I812_PARCT</name>
<dbReference type="OrthoDB" id="196131at2759"/>
<dbReference type="PANTHER" id="PTHR47958">
    <property type="entry name" value="ATP-DEPENDENT RNA HELICASE DBP3"/>
    <property type="match status" value="1"/>
</dbReference>
<dbReference type="InterPro" id="IPR027417">
    <property type="entry name" value="P-loop_NTPase"/>
</dbReference>
<accession>A0A6S7I812</accession>
<dbReference type="GO" id="GO:0003724">
    <property type="term" value="F:RNA helicase activity"/>
    <property type="evidence" value="ECO:0007669"/>
    <property type="project" value="InterPro"/>
</dbReference>
<dbReference type="GO" id="GO:0003676">
    <property type="term" value="F:nucleic acid binding"/>
    <property type="evidence" value="ECO:0007669"/>
    <property type="project" value="InterPro"/>
</dbReference>
<dbReference type="EMBL" id="CACRXK020004409">
    <property type="protein sequence ID" value="CAB4002651.1"/>
    <property type="molecule type" value="Genomic_DNA"/>
</dbReference>